<evidence type="ECO:0000256" key="5">
    <source>
        <dbReference type="ARBA" id="ARBA00038359"/>
    </source>
</evidence>
<evidence type="ECO:0000256" key="6">
    <source>
        <dbReference type="SAM" id="MobiDB-lite"/>
    </source>
</evidence>
<dbReference type="RefSeq" id="XP_040687619.1">
    <property type="nucleotide sequence ID" value="XM_040831057.1"/>
</dbReference>
<keyword evidence="2 7" id="KW-0812">Transmembrane</keyword>
<feature type="region of interest" description="Disordered" evidence="6">
    <location>
        <begin position="330"/>
        <end position="356"/>
    </location>
</feature>
<comment type="subcellular location">
    <subcellularLocation>
        <location evidence="1">Membrane</location>
        <topology evidence="1">Multi-pass membrane protein</topology>
    </subcellularLocation>
</comment>
<dbReference type="OrthoDB" id="10017208at2759"/>
<evidence type="ECO:0000256" key="3">
    <source>
        <dbReference type="ARBA" id="ARBA00022989"/>
    </source>
</evidence>
<evidence type="ECO:0000313" key="9">
    <source>
        <dbReference type="EMBL" id="OJJ33943.1"/>
    </source>
</evidence>
<dbReference type="PANTHER" id="PTHR33048:SF47">
    <property type="entry name" value="INTEGRAL MEMBRANE PROTEIN-RELATED"/>
    <property type="match status" value="1"/>
</dbReference>
<reference evidence="10" key="1">
    <citation type="journal article" date="2017" name="Genome Biol.">
        <title>Comparative genomics reveals high biological diversity and specific adaptations in the industrially and medically important fungal genus Aspergillus.</title>
        <authorList>
            <person name="de Vries R.P."/>
            <person name="Riley R."/>
            <person name="Wiebenga A."/>
            <person name="Aguilar-Osorio G."/>
            <person name="Amillis S."/>
            <person name="Uchima C.A."/>
            <person name="Anderluh G."/>
            <person name="Asadollahi M."/>
            <person name="Askin M."/>
            <person name="Barry K."/>
            <person name="Battaglia E."/>
            <person name="Bayram O."/>
            <person name="Benocci T."/>
            <person name="Braus-Stromeyer S.A."/>
            <person name="Caldana C."/>
            <person name="Canovas D."/>
            <person name="Cerqueira G.C."/>
            <person name="Chen F."/>
            <person name="Chen W."/>
            <person name="Choi C."/>
            <person name="Clum A."/>
            <person name="Dos Santos R.A."/>
            <person name="Damasio A.R."/>
            <person name="Diallinas G."/>
            <person name="Emri T."/>
            <person name="Fekete E."/>
            <person name="Flipphi M."/>
            <person name="Freyberg S."/>
            <person name="Gallo A."/>
            <person name="Gournas C."/>
            <person name="Habgood R."/>
            <person name="Hainaut M."/>
            <person name="Harispe M.L."/>
            <person name="Henrissat B."/>
            <person name="Hilden K.S."/>
            <person name="Hope R."/>
            <person name="Hossain A."/>
            <person name="Karabika E."/>
            <person name="Karaffa L."/>
            <person name="Karanyi Z."/>
            <person name="Krasevec N."/>
            <person name="Kuo A."/>
            <person name="Kusch H."/>
            <person name="LaButti K."/>
            <person name="Lagendijk E.L."/>
            <person name="Lapidus A."/>
            <person name="Levasseur A."/>
            <person name="Lindquist E."/>
            <person name="Lipzen A."/>
            <person name="Logrieco A.F."/>
            <person name="MacCabe A."/>
            <person name="Maekelae M.R."/>
            <person name="Malavazi I."/>
            <person name="Melin P."/>
            <person name="Meyer V."/>
            <person name="Mielnichuk N."/>
            <person name="Miskei M."/>
            <person name="Molnar A.P."/>
            <person name="Mule G."/>
            <person name="Ngan C.Y."/>
            <person name="Orejas M."/>
            <person name="Orosz E."/>
            <person name="Ouedraogo J.P."/>
            <person name="Overkamp K.M."/>
            <person name="Park H.-S."/>
            <person name="Perrone G."/>
            <person name="Piumi F."/>
            <person name="Punt P.J."/>
            <person name="Ram A.F."/>
            <person name="Ramon A."/>
            <person name="Rauscher S."/>
            <person name="Record E."/>
            <person name="Riano-Pachon D.M."/>
            <person name="Robert V."/>
            <person name="Roehrig J."/>
            <person name="Ruller R."/>
            <person name="Salamov A."/>
            <person name="Salih N.S."/>
            <person name="Samson R.A."/>
            <person name="Sandor E."/>
            <person name="Sanguinetti M."/>
            <person name="Schuetze T."/>
            <person name="Sepcic K."/>
            <person name="Shelest E."/>
            <person name="Sherlock G."/>
            <person name="Sophianopoulou V."/>
            <person name="Squina F.M."/>
            <person name="Sun H."/>
            <person name="Susca A."/>
            <person name="Todd R.B."/>
            <person name="Tsang A."/>
            <person name="Unkles S.E."/>
            <person name="van de Wiele N."/>
            <person name="van Rossen-Uffink D."/>
            <person name="Oliveira J.V."/>
            <person name="Vesth T.C."/>
            <person name="Visser J."/>
            <person name="Yu J.-H."/>
            <person name="Zhou M."/>
            <person name="Andersen M.R."/>
            <person name="Archer D.B."/>
            <person name="Baker S.E."/>
            <person name="Benoit I."/>
            <person name="Brakhage A.A."/>
            <person name="Braus G.H."/>
            <person name="Fischer R."/>
            <person name="Frisvad J.C."/>
            <person name="Goldman G.H."/>
            <person name="Houbraken J."/>
            <person name="Oakley B."/>
            <person name="Pocsi I."/>
            <person name="Scazzocchio C."/>
            <person name="Seiboth B."/>
            <person name="vanKuyk P.A."/>
            <person name="Wortman J."/>
            <person name="Dyer P.S."/>
            <person name="Grigoriev I.V."/>
        </authorList>
    </citation>
    <scope>NUCLEOTIDE SEQUENCE [LARGE SCALE GENOMIC DNA]</scope>
    <source>
        <strain evidence="10">DTO 134E9</strain>
    </source>
</reference>
<dbReference type="InterPro" id="IPR052337">
    <property type="entry name" value="SAT4-like"/>
</dbReference>
<dbReference type="Pfam" id="PF20684">
    <property type="entry name" value="Fung_rhodopsin"/>
    <property type="match status" value="1"/>
</dbReference>
<feature type="transmembrane region" description="Helical" evidence="7">
    <location>
        <begin position="114"/>
        <end position="144"/>
    </location>
</feature>
<evidence type="ECO:0000256" key="1">
    <source>
        <dbReference type="ARBA" id="ARBA00004141"/>
    </source>
</evidence>
<evidence type="ECO:0000313" key="10">
    <source>
        <dbReference type="Proteomes" id="UP000184383"/>
    </source>
</evidence>
<dbReference type="Proteomes" id="UP000184383">
    <property type="component" value="Unassembled WGS sequence"/>
</dbReference>
<comment type="similarity">
    <text evidence="5">Belongs to the SAT4 family.</text>
</comment>
<feature type="transmembrane region" description="Helical" evidence="7">
    <location>
        <begin position="36"/>
        <end position="59"/>
    </location>
</feature>
<dbReference type="VEuPathDB" id="FungiDB:ASPWEDRAFT_173377"/>
<dbReference type="EMBL" id="KV878213">
    <property type="protein sequence ID" value="OJJ33943.1"/>
    <property type="molecule type" value="Genomic_DNA"/>
</dbReference>
<sequence length="356" mass="39972">MYVFPITTTLICLTAVAVVARMISRFWYVRKAGWDDLMIVVSLMTNFVLYAFIVVQVNTGLGEPENTLSPSELRTQLKALWLTIPFYNLTLTLTKISMALLYRRLFPTTRYRIVTLAIIILITITGLWMTISAFVFCIPIAAFWDPNLGDNCLSERVVWCLNASIQITTDLVIVVLPMPVITRLRLPKRQKWALVFVFGLGFFVCAMSIVRLVTLVRLVNSTDETRSNALTALWSSIEADVAIICACLPQLRPLVTRVFPHLLQPLVRSSTYRQQREKKANFYGGFDFSTAFNPEGSHYSASVTGQEHGGQHPDGDGIQVVRELRLECSNSPTPSVIGSHTENHPERNPSSVLDTV</sequence>
<feature type="transmembrane region" description="Helical" evidence="7">
    <location>
        <begin position="192"/>
        <end position="213"/>
    </location>
</feature>
<keyword evidence="3 7" id="KW-1133">Transmembrane helix</keyword>
<dbReference type="InterPro" id="IPR049326">
    <property type="entry name" value="Rhodopsin_dom_fungi"/>
</dbReference>
<dbReference type="GeneID" id="63746905"/>
<dbReference type="AlphaFoldDB" id="A0A1L9RGG9"/>
<feature type="transmembrane region" description="Helical" evidence="7">
    <location>
        <begin position="6"/>
        <end position="24"/>
    </location>
</feature>
<feature type="domain" description="Rhodopsin" evidence="8">
    <location>
        <begin position="20"/>
        <end position="256"/>
    </location>
</feature>
<name>A0A1L9RGG9_ASPWE</name>
<keyword evidence="10" id="KW-1185">Reference proteome</keyword>
<evidence type="ECO:0000256" key="7">
    <source>
        <dbReference type="SAM" id="Phobius"/>
    </source>
</evidence>
<gene>
    <name evidence="9" type="ORF">ASPWEDRAFT_173377</name>
</gene>
<feature type="transmembrane region" description="Helical" evidence="7">
    <location>
        <begin position="79"/>
        <end position="102"/>
    </location>
</feature>
<dbReference type="GO" id="GO:0016020">
    <property type="term" value="C:membrane"/>
    <property type="evidence" value="ECO:0007669"/>
    <property type="project" value="UniProtKB-SubCell"/>
</dbReference>
<feature type="transmembrane region" description="Helical" evidence="7">
    <location>
        <begin position="156"/>
        <end position="180"/>
    </location>
</feature>
<feature type="compositionally biased region" description="Polar residues" evidence="6">
    <location>
        <begin position="330"/>
        <end position="340"/>
    </location>
</feature>
<keyword evidence="4 7" id="KW-0472">Membrane</keyword>
<accession>A0A1L9RGG9</accession>
<dbReference type="PANTHER" id="PTHR33048">
    <property type="entry name" value="PTH11-LIKE INTEGRAL MEMBRANE PROTEIN (AFU_ORTHOLOGUE AFUA_5G11245)"/>
    <property type="match status" value="1"/>
</dbReference>
<dbReference type="STRING" id="1073089.A0A1L9RGG9"/>
<evidence type="ECO:0000256" key="2">
    <source>
        <dbReference type="ARBA" id="ARBA00022692"/>
    </source>
</evidence>
<organism evidence="9 10">
    <name type="scientific">Aspergillus wentii DTO 134E9</name>
    <dbReference type="NCBI Taxonomy" id="1073089"/>
    <lineage>
        <taxon>Eukaryota</taxon>
        <taxon>Fungi</taxon>
        <taxon>Dikarya</taxon>
        <taxon>Ascomycota</taxon>
        <taxon>Pezizomycotina</taxon>
        <taxon>Eurotiomycetes</taxon>
        <taxon>Eurotiomycetidae</taxon>
        <taxon>Eurotiales</taxon>
        <taxon>Aspergillaceae</taxon>
        <taxon>Aspergillus</taxon>
        <taxon>Aspergillus subgen. Cremei</taxon>
    </lineage>
</organism>
<evidence type="ECO:0000256" key="4">
    <source>
        <dbReference type="ARBA" id="ARBA00023136"/>
    </source>
</evidence>
<protein>
    <recommendedName>
        <fullName evidence="8">Rhodopsin domain-containing protein</fullName>
    </recommendedName>
</protein>
<proteinExistence type="inferred from homology"/>
<evidence type="ECO:0000259" key="8">
    <source>
        <dbReference type="Pfam" id="PF20684"/>
    </source>
</evidence>